<keyword evidence="3" id="KW-1185">Reference proteome</keyword>
<evidence type="ECO:0000313" key="2">
    <source>
        <dbReference type="EMBL" id="MBN7819870.1"/>
    </source>
</evidence>
<dbReference type="Pfam" id="PF01381">
    <property type="entry name" value="HTH_3"/>
    <property type="match status" value="1"/>
</dbReference>
<dbReference type="SMART" id="SM00530">
    <property type="entry name" value="HTH_XRE"/>
    <property type="match status" value="1"/>
</dbReference>
<sequence>MKINAALVIQNRMLKAWTQEQLAIASGLSQRTIQRVESEANASLETKKALAATFNIDITSLEYEEIETVSKYEYKTVELPFKLRFFKSGTPDVESLLNAEGQQGWQLKQIVIPASGFGESDSMVVILERQAV</sequence>
<dbReference type="Proteomes" id="UP000663992">
    <property type="component" value="Unassembled WGS sequence"/>
</dbReference>
<dbReference type="Pfam" id="PF13783">
    <property type="entry name" value="DUF4177"/>
    <property type="match status" value="1"/>
</dbReference>
<protein>
    <submittedName>
        <fullName evidence="2">DUF4177 domain-containing protein</fullName>
    </submittedName>
</protein>
<comment type="caution">
    <text evidence="2">The sequence shown here is derived from an EMBL/GenBank/DDBJ whole genome shotgun (WGS) entry which is preliminary data.</text>
</comment>
<evidence type="ECO:0000259" key="1">
    <source>
        <dbReference type="PROSITE" id="PS50943"/>
    </source>
</evidence>
<dbReference type="SUPFAM" id="SSF47413">
    <property type="entry name" value="lambda repressor-like DNA-binding domains"/>
    <property type="match status" value="1"/>
</dbReference>
<reference evidence="2 3" key="1">
    <citation type="submission" date="2021-03" db="EMBL/GenBank/DDBJ databases">
        <title>novel species isolated from a fishpond in China.</title>
        <authorList>
            <person name="Lu H."/>
            <person name="Cai Z."/>
        </authorList>
    </citation>
    <scope>NUCLEOTIDE SEQUENCE [LARGE SCALE GENOMIC DNA]</scope>
    <source>
        <strain evidence="2 3">Y57</strain>
    </source>
</reference>
<dbReference type="PROSITE" id="PS50943">
    <property type="entry name" value="HTH_CROC1"/>
    <property type="match status" value="1"/>
</dbReference>
<accession>A0ABS3CTB4</accession>
<dbReference type="CDD" id="cd00093">
    <property type="entry name" value="HTH_XRE"/>
    <property type="match status" value="1"/>
</dbReference>
<gene>
    <name evidence="2" type="ORF">J0A65_08330</name>
</gene>
<organism evidence="2 3">
    <name type="scientific">Bowmanella yangjiangensis</name>
    <dbReference type="NCBI Taxonomy" id="2811230"/>
    <lineage>
        <taxon>Bacteria</taxon>
        <taxon>Pseudomonadati</taxon>
        <taxon>Pseudomonadota</taxon>
        <taxon>Gammaproteobacteria</taxon>
        <taxon>Alteromonadales</taxon>
        <taxon>Alteromonadaceae</taxon>
        <taxon>Bowmanella</taxon>
    </lineage>
</organism>
<name>A0ABS3CTB4_9ALTE</name>
<evidence type="ECO:0000313" key="3">
    <source>
        <dbReference type="Proteomes" id="UP000663992"/>
    </source>
</evidence>
<dbReference type="InterPro" id="IPR025234">
    <property type="entry name" value="YjzH-like"/>
</dbReference>
<dbReference type="InterPro" id="IPR001387">
    <property type="entry name" value="Cro/C1-type_HTH"/>
</dbReference>
<dbReference type="EMBL" id="JAFKCS010000006">
    <property type="protein sequence ID" value="MBN7819870.1"/>
    <property type="molecule type" value="Genomic_DNA"/>
</dbReference>
<feature type="domain" description="HTH cro/C1-type" evidence="1">
    <location>
        <begin position="12"/>
        <end position="61"/>
    </location>
</feature>
<proteinExistence type="predicted"/>
<dbReference type="InterPro" id="IPR010982">
    <property type="entry name" value="Lambda_DNA-bd_dom_sf"/>
</dbReference>
<dbReference type="RefSeq" id="WP_206593708.1">
    <property type="nucleotide sequence ID" value="NZ_JAFKCS010000006.1"/>
</dbReference>
<dbReference type="Gene3D" id="1.10.260.40">
    <property type="entry name" value="lambda repressor-like DNA-binding domains"/>
    <property type="match status" value="1"/>
</dbReference>